<organism evidence="1 2">
    <name type="scientific">Stachybotrys elegans</name>
    <dbReference type="NCBI Taxonomy" id="80388"/>
    <lineage>
        <taxon>Eukaryota</taxon>
        <taxon>Fungi</taxon>
        <taxon>Dikarya</taxon>
        <taxon>Ascomycota</taxon>
        <taxon>Pezizomycotina</taxon>
        <taxon>Sordariomycetes</taxon>
        <taxon>Hypocreomycetidae</taxon>
        <taxon>Hypocreales</taxon>
        <taxon>Stachybotryaceae</taxon>
        <taxon>Stachybotrys</taxon>
    </lineage>
</organism>
<sequence>MSSQVLTSRWNFDSVSRFSTVASSLRHKHQFSIQQLELTPAFTTNDLVSMVKSRINEPDGPFGLRSQDQRDSIIKTVQEQANAQSSGARYGDLSILARDVATCLRRWLIRHDVQVKADSKELIDRWRKRFVDLIIDWSAALEDDPSNVYSLHCDLLPGDTPIHELAERFSYRSVIRFGDDIIRTQSSLPPIWTNHIFAVDHQKDYAYSYEEGYLRCHDTDTLLPVSEVRIGHKGLQQAQLSPDGTYIAMSFATSAEPLPRFVKKIQRGLFLQFRDSGALGLKWDMENVGYDITNVIGHHLWGRDFKLDHTLCLVHLNHGSPKKTNLFLKCPGNIPLTSKAGLHLLFGKSMSPDFLTSQKTPNIP</sequence>
<gene>
    <name evidence="1" type="ORF">B0I35DRAFT_485392</name>
</gene>
<comment type="caution">
    <text evidence="1">The sequence shown here is derived from an EMBL/GenBank/DDBJ whole genome shotgun (WGS) entry which is preliminary data.</text>
</comment>
<dbReference type="OrthoDB" id="674604at2759"/>
<protein>
    <submittedName>
        <fullName evidence="1">Uncharacterized protein</fullName>
    </submittedName>
</protein>
<evidence type="ECO:0000313" key="2">
    <source>
        <dbReference type="Proteomes" id="UP000813444"/>
    </source>
</evidence>
<name>A0A8K0S819_9HYPO</name>
<evidence type="ECO:0000313" key="1">
    <source>
        <dbReference type="EMBL" id="KAH7303176.1"/>
    </source>
</evidence>
<dbReference type="Proteomes" id="UP000813444">
    <property type="component" value="Unassembled WGS sequence"/>
</dbReference>
<reference evidence="1" key="1">
    <citation type="journal article" date="2021" name="Nat. Commun.">
        <title>Genetic determinants of endophytism in the Arabidopsis root mycobiome.</title>
        <authorList>
            <person name="Mesny F."/>
            <person name="Miyauchi S."/>
            <person name="Thiergart T."/>
            <person name="Pickel B."/>
            <person name="Atanasova L."/>
            <person name="Karlsson M."/>
            <person name="Huettel B."/>
            <person name="Barry K.W."/>
            <person name="Haridas S."/>
            <person name="Chen C."/>
            <person name="Bauer D."/>
            <person name="Andreopoulos W."/>
            <person name="Pangilinan J."/>
            <person name="LaButti K."/>
            <person name="Riley R."/>
            <person name="Lipzen A."/>
            <person name="Clum A."/>
            <person name="Drula E."/>
            <person name="Henrissat B."/>
            <person name="Kohler A."/>
            <person name="Grigoriev I.V."/>
            <person name="Martin F.M."/>
            <person name="Hacquard S."/>
        </authorList>
    </citation>
    <scope>NUCLEOTIDE SEQUENCE</scope>
    <source>
        <strain evidence="1">MPI-CAGE-CH-0235</strain>
    </source>
</reference>
<accession>A0A8K0S819</accession>
<proteinExistence type="predicted"/>
<dbReference type="EMBL" id="JAGPNK010000038">
    <property type="protein sequence ID" value="KAH7303176.1"/>
    <property type="molecule type" value="Genomic_DNA"/>
</dbReference>
<keyword evidence="2" id="KW-1185">Reference proteome</keyword>
<dbReference type="AlphaFoldDB" id="A0A8K0S819"/>